<keyword evidence="3" id="KW-1185">Reference proteome</keyword>
<sequence>MSDSTSTPGTSTPTTESTAPDNAAQGTTHSAVDIDRDGNADVVHGTTAEGTPINTYLDDNGNVVLVEADTDDNGTFDTLVYGGPDGTTIVESDSDDDGSADVVAQLSETGDVMQINHIEDGQIVSSAIDVDGDGNLDVQLVDTDRDGGYETIVMDADNDGSPDTVVTDTDGDGQADSVSYTGSAGDTAPEDMDSATADADATADAGAAADDDSTAYDATAYDTGRDDATLDAPDAF</sequence>
<proteinExistence type="predicted"/>
<comment type="caution">
    <text evidence="2">The sequence shown here is derived from an EMBL/GenBank/DDBJ whole genome shotgun (WGS) entry which is preliminary data.</text>
</comment>
<dbReference type="SUPFAM" id="SSF69318">
    <property type="entry name" value="Integrin alpha N-terminal domain"/>
    <property type="match status" value="1"/>
</dbReference>
<feature type="region of interest" description="Disordered" evidence="1">
    <location>
        <begin position="156"/>
        <end position="236"/>
    </location>
</feature>
<dbReference type="EMBL" id="JAZDUF010000005">
    <property type="protein sequence ID" value="MEE3852253.1"/>
    <property type="molecule type" value="Genomic_DNA"/>
</dbReference>
<feature type="compositionally biased region" description="Low complexity" evidence="1">
    <location>
        <begin position="1"/>
        <end position="20"/>
    </location>
</feature>
<feature type="compositionally biased region" description="Low complexity" evidence="1">
    <location>
        <begin position="194"/>
        <end position="208"/>
    </location>
</feature>
<evidence type="ECO:0000313" key="2">
    <source>
        <dbReference type="EMBL" id="MEE3852253.1"/>
    </source>
</evidence>
<accession>A0ABU7MHH8</accession>
<evidence type="ECO:0000313" key="3">
    <source>
        <dbReference type="Proteomes" id="UP001347146"/>
    </source>
</evidence>
<name>A0ABU7MHH8_9ACTN</name>
<evidence type="ECO:0000256" key="1">
    <source>
        <dbReference type="SAM" id="MobiDB-lite"/>
    </source>
</evidence>
<feature type="region of interest" description="Disordered" evidence="1">
    <location>
        <begin position="1"/>
        <end position="53"/>
    </location>
</feature>
<organism evidence="2 3">
    <name type="scientific">Gordonia sesuvii</name>
    <dbReference type="NCBI Taxonomy" id="3116777"/>
    <lineage>
        <taxon>Bacteria</taxon>
        <taxon>Bacillati</taxon>
        <taxon>Actinomycetota</taxon>
        <taxon>Actinomycetes</taxon>
        <taxon>Mycobacteriales</taxon>
        <taxon>Gordoniaceae</taxon>
        <taxon>Gordonia</taxon>
    </lineage>
</organism>
<dbReference type="InterPro" id="IPR028994">
    <property type="entry name" value="Integrin_alpha_N"/>
</dbReference>
<reference evidence="2 3" key="1">
    <citation type="submission" date="2024-01" db="EMBL/GenBank/DDBJ databases">
        <title>Draft genome sequence of Gordonia sp. LSe1-13.</title>
        <authorList>
            <person name="Suphannarot A."/>
            <person name="Mingma R."/>
        </authorList>
    </citation>
    <scope>NUCLEOTIDE SEQUENCE [LARGE SCALE GENOMIC DNA]</scope>
    <source>
        <strain evidence="2 3">LSe1-13</strain>
    </source>
</reference>
<dbReference type="Proteomes" id="UP001347146">
    <property type="component" value="Unassembled WGS sequence"/>
</dbReference>
<dbReference type="RefSeq" id="WP_330434252.1">
    <property type="nucleotide sequence ID" value="NZ_JAZDUF010000005.1"/>
</dbReference>
<protein>
    <submittedName>
        <fullName evidence="2">Uncharacterized protein</fullName>
    </submittedName>
</protein>
<gene>
    <name evidence="2" type="ORF">VZC37_18075</name>
</gene>